<proteinExistence type="predicted"/>
<dbReference type="Proteomes" id="UP000814033">
    <property type="component" value="Unassembled WGS sequence"/>
</dbReference>
<accession>A0ACB8R3D7</accession>
<sequence length="285" mass="31777">IVDQEERILVQLAGCPRNDEAWPGLMREVSAEMSSVASATFSSTPQEIHARGRHPTLCAGYSFGGGPKHPYTVNESHKQAAGRLIRFKGVGRIAGFQSSVMSLKAPRLFNHYKEVLSDIRQQDPSLHSPFPNSVFPTVTFNLGPQAVTFPHRDSKNVPYGWCAITALGDYDPTKGGHLYIWELKMVIEFPPGATILIPSAVFTHGNTPIQAGETRQSITQYCAGALIRWHRYGFRTESAMKRQDPELASRLQSGKHARWAEALQYFSKASELADDLRAHKRPRHK</sequence>
<evidence type="ECO:0000313" key="1">
    <source>
        <dbReference type="EMBL" id="KAI0038548.1"/>
    </source>
</evidence>
<gene>
    <name evidence="1" type="ORF">FA95DRAFT_1505423</name>
</gene>
<name>A0ACB8R3D7_9AGAM</name>
<evidence type="ECO:0000313" key="2">
    <source>
        <dbReference type="Proteomes" id="UP000814033"/>
    </source>
</evidence>
<reference evidence="1" key="1">
    <citation type="submission" date="2021-02" db="EMBL/GenBank/DDBJ databases">
        <authorList>
            <consortium name="DOE Joint Genome Institute"/>
            <person name="Ahrendt S."/>
            <person name="Looney B.P."/>
            <person name="Miyauchi S."/>
            <person name="Morin E."/>
            <person name="Drula E."/>
            <person name="Courty P.E."/>
            <person name="Chicoki N."/>
            <person name="Fauchery L."/>
            <person name="Kohler A."/>
            <person name="Kuo A."/>
            <person name="Labutti K."/>
            <person name="Pangilinan J."/>
            <person name="Lipzen A."/>
            <person name="Riley R."/>
            <person name="Andreopoulos W."/>
            <person name="He G."/>
            <person name="Johnson J."/>
            <person name="Barry K.W."/>
            <person name="Grigoriev I.V."/>
            <person name="Nagy L."/>
            <person name="Hibbett D."/>
            <person name="Henrissat B."/>
            <person name="Matheny P.B."/>
            <person name="Labbe J."/>
            <person name="Martin F."/>
        </authorList>
    </citation>
    <scope>NUCLEOTIDE SEQUENCE</scope>
    <source>
        <strain evidence="1">FP105234-sp</strain>
    </source>
</reference>
<dbReference type="EMBL" id="MU276468">
    <property type="protein sequence ID" value="KAI0038548.1"/>
    <property type="molecule type" value="Genomic_DNA"/>
</dbReference>
<reference evidence="1" key="2">
    <citation type="journal article" date="2022" name="New Phytol.">
        <title>Evolutionary transition to the ectomycorrhizal habit in the genomes of a hyperdiverse lineage of mushroom-forming fungi.</title>
        <authorList>
            <person name="Looney B."/>
            <person name="Miyauchi S."/>
            <person name="Morin E."/>
            <person name="Drula E."/>
            <person name="Courty P.E."/>
            <person name="Kohler A."/>
            <person name="Kuo A."/>
            <person name="LaButti K."/>
            <person name="Pangilinan J."/>
            <person name="Lipzen A."/>
            <person name="Riley R."/>
            <person name="Andreopoulos W."/>
            <person name="He G."/>
            <person name="Johnson J."/>
            <person name="Nolan M."/>
            <person name="Tritt A."/>
            <person name="Barry K.W."/>
            <person name="Grigoriev I.V."/>
            <person name="Nagy L.G."/>
            <person name="Hibbett D."/>
            <person name="Henrissat B."/>
            <person name="Matheny P.B."/>
            <person name="Labbe J."/>
            <person name="Martin F.M."/>
        </authorList>
    </citation>
    <scope>NUCLEOTIDE SEQUENCE</scope>
    <source>
        <strain evidence="1">FP105234-sp</strain>
    </source>
</reference>
<protein>
    <submittedName>
        <fullName evidence="1">Uncharacterized protein</fullName>
    </submittedName>
</protein>
<comment type="caution">
    <text evidence="1">The sequence shown here is derived from an EMBL/GenBank/DDBJ whole genome shotgun (WGS) entry which is preliminary data.</text>
</comment>
<keyword evidence="2" id="KW-1185">Reference proteome</keyword>
<organism evidence="1 2">
    <name type="scientific">Auriscalpium vulgare</name>
    <dbReference type="NCBI Taxonomy" id="40419"/>
    <lineage>
        <taxon>Eukaryota</taxon>
        <taxon>Fungi</taxon>
        <taxon>Dikarya</taxon>
        <taxon>Basidiomycota</taxon>
        <taxon>Agaricomycotina</taxon>
        <taxon>Agaricomycetes</taxon>
        <taxon>Russulales</taxon>
        <taxon>Auriscalpiaceae</taxon>
        <taxon>Auriscalpium</taxon>
    </lineage>
</organism>
<feature type="non-terminal residue" evidence="1">
    <location>
        <position position="1"/>
    </location>
</feature>